<dbReference type="GO" id="GO:0006351">
    <property type="term" value="P:DNA-templated transcription"/>
    <property type="evidence" value="ECO:0007669"/>
    <property type="project" value="InterPro"/>
</dbReference>
<dbReference type="OrthoDB" id="1741719at2759"/>
<dbReference type="AlphaFoldDB" id="A0A0M3JNW3"/>
<dbReference type="SUPFAM" id="SSF50978">
    <property type="entry name" value="WD40 repeat-like"/>
    <property type="match status" value="1"/>
</dbReference>
<dbReference type="GO" id="GO:0031491">
    <property type="term" value="F:nucleosome binding"/>
    <property type="evidence" value="ECO:0007669"/>
    <property type="project" value="TreeGrafter"/>
</dbReference>
<dbReference type="Proteomes" id="UP000267096">
    <property type="component" value="Unassembled WGS sequence"/>
</dbReference>
<keyword evidence="2" id="KW-1185">Reference proteome</keyword>
<dbReference type="GO" id="GO:0000417">
    <property type="term" value="C:HIR complex"/>
    <property type="evidence" value="ECO:0007669"/>
    <property type="project" value="TreeGrafter"/>
</dbReference>
<dbReference type="InterPro" id="IPR031120">
    <property type="entry name" value="HIR1-like"/>
</dbReference>
<dbReference type="WBParaSite" id="ASIM_0000935501-mRNA-1">
    <property type="protein sequence ID" value="ASIM_0000935501-mRNA-1"/>
    <property type="gene ID" value="ASIM_0000935501"/>
</dbReference>
<dbReference type="InterPro" id="IPR036322">
    <property type="entry name" value="WD40_repeat_dom_sf"/>
</dbReference>
<name>A0A0M3JNW3_ANISI</name>
<gene>
    <name evidence="1" type="ORF">ASIM_LOCUS9091</name>
</gene>
<dbReference type="EMBL" id="UYRR01026654">
    <property type="protein sequence ID" value="VDK36724.1"/>
    <property type="molecule type" value="Genomic_DNA"/>
</dbReference>
<reference evidence="3" key="1">
    <citation type="submission" date="2017-02" db="UniProtKB">
        <authorList>
            <consortium name="WormBaseParasite"/>
        </authorList>
    </citation>
    <scope>IDENTIFICATION</scope>
</reference>
<reference evidence="1 2" key="2">
    <citation type="submission" date="2018-11" db="EMBL/GenBank/DDBJ databases">
        <authorList>
            <consortium name="Pathogen Informatics"/>
        </authorList>
    </citation>
    <scope>NUCLEOTIDE SEQUENCE [LARGE SCALE GENOMIC DNA]</scope>
</reference>
<accession>A0A0M3JNW3</accession>
<protein>
    <submittedName>
        <fullName evidence="3">Protein HIRA homolog (inferred by orthology to a C. elegans protein)</fullName>
    </submittedName>
</protein>
<proteinExistence type="predicted"/>
<dbReference type="PANTHER" id="PTHR13831:SF0">
    <property type="entry name" value="PROTEIN HIRA"/>
    <property type="match status" value="1"/>
</dbReference>
<sequence length="66" mass="7106">MTVLLHSGGAIYSIDIHPNGSKIATCGQGNEARSGLVVIWNVDPVISEKKAQDTSCSRLLSRMLHE</sequence>
<evidence type="ECO:0000313" key="1">
    <source>
        <dbReference type="EMBL" id="VDK36724.1"/>
    </source>
</evidence>
<dbReference type="GO" id="GO:0005634">
    <property type="term" value="C:nucleus"/>
    <property type="evidence" value="ECO:0007669"/>
    <property type="project" value="InterPro"/>
</dbReference>
<dbReference type="GO" id="GO:0000785">
    <property type="term" value="C:chromatin"/>
    <property type="evidence" value="ECO:0007669"/>
    <property type="project" value="TreeGrafter"/>
</dbReference>
<evidence type="ECO:0000313" key="2">
    <source>
        <dbReference type="Proteomes" id="UP000267096"/>
    </source>
</evidence>
<dbReference type="PANTHER" id="PTHR13831">
    <property type="entry name" value="MEMBER OF THE HIR1 FAMILY OF WD-REPEAT PROTEINS"/>
    <property type="match status" value="1"/>
</dbReference>
<dbReference type="GO" id="GO:0006338">
    <property type="term" value="P:chromatin remodeling"/>
    <property type="evidence" value="ECO:0007669"/>
    <property type="project" value="TreeGrafter"/>
</dbReference>
<evidence type="ECO:0000313" key="3">
    <source>
        <dbReference type="WBParaSite" id="ASIM_0000935501-mRNA-1"/>
    </source>
</evidence>
<organism evidence="3">
    <name type="scientific">Anisakis simplex</name>
    <name type="common">Herring worm</name>
    <dbReference type="NCBI Taxonomy" id="6269"/>
    <lineage>
        <taxon>Eukaryota</taxon>
        <taxon>Metazoa</taxon>
        <taxon>Ecdysozoa</taxon>
        <taxon>Nematoda</taxon>
        <taxon>Chromadorea</taxon>
        <taxon>Rhabditida</taxon>
        <taxon>Spirurina</taxon>
        <taxon>Ascaridomorpha</taxon>
        <taxon>Ascaridoidea</taxon>
        <taxon>Anisakidae</taxon>
        <taxon>Anisakis</taxon>
        <taxon>Anisakis simplex complex</taxon>
    </lineage>
</organism>